<sequence>MFCWETLGSGIHVDVTLTCTTYLNIVADQVYPFMVTEFPNGSGLFHQDNAPCHTAKIVQEWFEEHDKELKIFLVLNPCRSSSCWTPAALPRAGPLQLFLVLNPCSSSSCWTPADLPRAGPFFSGCTAGGRSNSLNQETL</sequence>
<accession>A0ACC5XVD8</accession>
<evidence type="ECO:0000313" key="1">
    <source>
        <dbReference type="EMBL" id="MCI4395292.1"/>
    </source>
</evidence>
<name>A0ACC5XVD8_PANGG</name>
<protein>
    <submittedName>
        <fullName evidence="1">Uncharacterized protein</fullName>
    </submittedName>
</protein>
<dbReference type="EMBL" id="CM040482">
    <property type="protein sequence ID" value="MCI4395292.1"/>
    <property type="molecule type" value="Genomic_DNA"/>
</dbReference>
<comment type="caution">
    <text evidence="1">The sequence shown here is derived from an EMBL/GenBank/DDBJ whole genome shotgun (WGS) entry which is preliminary data.</text>
</comment>
<organism evidence="1 2">
    <name type="scientific">Pangasianodon gigas</name>
    <name type="common">Mekong giant catfish</name>
    <name type="synonym">Pangasius gigas</name>
    <dbReference type="NCBI Taxonomy" id="30993"/>
    <lineage>
        <taxon>Eukaryota</taxon>
        <taxon>Metazoa</taxon>
        <taxon>Chordata</taxon>
        <taxon>Craniata</taxon>
        <taxon>Vertebrata</taxon>
        <taxon>Euteleostomi</taxon>
        <taxon>Actinopterygii</taxon>
        <taxon>Neopterygii</taxon>
        <taxon>Teleostei</taxon>
        <taxon>Ostariophysi</taxon>
        <taxon>Siluriformes</taxon>
        <taxon>Pangasiidae</taxon>
        <taxon>Pangasianodon</taxon>
    </lineage>
</organism>
<keyword evidence="2" id="KW-1185">Reference proteome</keyword>
<gene>
    <name evidence="1" type="ORF">PGIGA_G00178730</name>
</gene>
<evidence type="ECO:0000313" key="2">
    <source>
        <dbReference type="Proteomes" id="UP000829447"/>
    </source>
</evidence>
<proteinExistence type="predicted"/>
<dbReference type="Proteomes" id="UP000829447">
    <property type="component" value="Linkage Group LG29"/>
</dbReference>
<reference evidence="1 2" key="1">
    <citation type="journal article" date="2022" name="bioRxiv">
        <title>An ancient truncated duplication of the anti-Mullerian hormone receptor type 2 gene is a potential conserved master sex determinant in the Pangasiidae catfish family.</title>
        <authorList>
            <person name="Wen M."/>
            <person name="Pan Q."/>
            <person name="Jouanno E."/>
            <person name="Montfort J."/>
            <person name="Zahm M."/>
            <person name="Cabau C."/>
            <person name="Klopp C."/>
            <person name="Iampietro C."/>
            <person name="Roques C."/>
            <person name="Bouchez O."/>
            <person name="Castinel A."/>
            <person name="Donnadieu C."/>
            <person name="Parrinello H."/>
            <person name="Poncet C."/>
            <person name="Belmonte E."/>
            <person name="Gautier V."/>
            <person name="Avarre J.-C."/>
            <person name="Dugue R."/>
            <person name="Gustiano R."/>
            <person name="Ha T.T.T."/>
            <person name="Campet M."/>
            <person name="Sriphairoj K."/>
            <person name="Ribolli J."/>
            <person name="de Almeida F.L."/>
            <person name="Desvignes T."/>
            <person name="Postlethwait J.H."/>
            <person name="Bucao C.F."/>
            <person name="Robinson-Rechavi M."/>
            <person name="Bobe J."/>
            <person name="Herpin A."/>
            <person name="Guiguen Y."/>
        </authorList>
    </citation>
    <scope>NUCLEOTIDE SEQUENCE [LARGE SCALE GENOMIC DNA]</scope>
    <source>
        <strain evidence="1">YG-Dec2019</strain>
    </source>
</reference>